<keyword evidence="1" id="KW-0233">DNA recombination</keyword>
<keyword evidence="4" id="KW-1185">Reference proteome</keyword>
<protein>
    <submittedName>
        <fullName evidence="3">Site-specific integrase</fullName>
    </submittedName>
</protein>
<feature type="domain" description="Tyr recombinase" evidence="2">
    <location>
        <begin position="130"/>
        <end position="318"/>
    </location>
</feature>
<dbReference type="PANTHER" id="PTHR30349">
    <property type="entry name" value="PHAGE INTEGRASE-RELATED"/>
    <property type="match status" value="1"/>
</dbReference>
<dbReference type="EMBL" id="JAGFBM010000001">
    <property type="protein sequence ID" value="MBO3084112.1"/>
    <property type="molecule type" value="Genomic_DNA"/>
</dbReference>
<evidence type="ECO:0000313" key="3">
    <source>
        <dbReference type="EMBL" id="MBO3084112.1"/>
    </source>
</evidence>
<name>A0ABS3SEF4_9CELL</name>
<dbReference type="Proteomes" id="UP000678317">
    <property type="component" value="Unassembled WGS sequence"/>
</dbReference>
<evidence type="ECO:0000259" key="2">
    <source>
        <dbReference type="PROSITE" id="PS51898"/>
    </source>
</evidence>
<dbReference type="SUPFAM" id="SSF56349">
    <property type="entry name" value="DNA breaking-rejoining enzymes"/>
    <property type="match status" value="1"/>
</dbReference>
<dbReference type="InterPro" id="IPR013762">
    <property type="entry name" value="Integrase-like_cat_sf"/>
</dbReference>
<dbReference type="Pfam" id="PF00589">
    <property type="entry name" value="Phage_integrase"/>
    <property type="match status" value="1"/>
</dbReference>
<dbReference type="PROSITE" id="PS51898">
    <property type="entry name" value="TYR_RECOMBINASE"/>
    <property type="match status" value="1"/>
</dbReference>
<dbReference type="InterPro" id="IPR050090">
    <property type="entry name" value="Tyrosine_recombinase_XerCD"/>
</dbReference>
<sequence length="334" mass="36923">MTGALIHSVTEQDALRVALRAEALQLFADRYRHSPESQRAMLGGLRRLATTFSEGANDERTFPWELLVNEQLANEVWSSVAAGFAHKTAVRDASALRVLLGFCYRVGLLTYEQYRHARSFEAKGGKHLPRAGTYLSTEDMATIVHTTEHGRGSANTRIRDVALLMTMAGSGPRRDEVTNVLLKDVHVSERRVWLGRTKGGRPRDAYLHPSAVEALTRWLEVRGEAPGALFVPLSRTGRPMLEHGNLSAHQTWKIIQARASDAGFNGISPHDFRRFLISHLLETTDVVLVAAIVGHKSTQTTAEYDQRPAAKQRDAVATIELPTLGRVVPDRPAG</sequence>
<organism evidence="3 4">
    <name type="scientific">Cellulomonas fengjieae</name>
    <dbReference type="NCBI Taxonomy" id="2819978"/>
    <lineage>
        <taxon>Bacteria</taxon>
        <taxon>Bacillati</taxon>
        <taxon>Actinomycetota</taxon>
        <taxon>Actinomycetes</taxon>
        <taxon>Micrococcales</taxon>
        <taxon>Cellulomonadaceae</taxon>
        <taxon>Cellulomonas</taxon>
    </lineage>
</organism>
<gene>
    <name evidence="3" type="ORF">J4035_05630</name>
</gene>
<dbReference type="RefSeq" id="WP_208288949.1">
    <property type="nucleotide sequence ID" value="NZ_CP074404.1"/>
</dbReference>
<dbReference type="Gene3D" id="1.10.443.10">
    <property type="entry name" value="Intergrase catalytic core"/>
    <property type="match status" value="1"/>
</dbReference>
<dbReference type="PANTHER" id="PTHR30349:SF81">
    <property type="entry name" value="TYROSINE RECOMBINASE XERC"/>
    <property type="match status" value="1"/>
</dbReference>
<evidence type="ECO:0000313" key="4">
    <source>
        <dbReference type="Proteomes" id="UP000678317"/>
    </source>
</evidence>
<comment type="caution">
    <text evidence="3">The sequence shown here is derived from an EMBL/GenBank/DDBJ whole genome shotgun (WGS) entry which is preliminary data.</text>
</comment>
<dbReference type="InterPro" id="IPR002104">
    <property type="entry name" value="Integrase_catalytic"/>
</dbReference>
<evidence type="ECO:0000256" key="1">
    <source>
        <dbReference type="ARBA" id="ARBA00023172"/>
    </source>
</evidence>
<accession>A0ABS3SEF4</accession>
<dbReference type="InterPro" id="IPR011010">
    <property type="entry name" value="DNA_brk_join_enz"/>
</dbReference>
<dbReference type="CDD" id="cd00397">
    <property type="entry name" value="DNA_BRE_C"/>
    <property type="match status" value="1"/>
</dbReference>
<reference evidence="3 4" key="1">
    <citation type="submission" date="2021-03" db="EMBL/GenBank/DDBJ databases">
        <title>novel species in genus Cellulomonas.</title>
        <authorList>
            <person name="Zhang G."/>
        </authorList>
    </citation>
    <scope>NUCLEOTIDE SEQUENCE [LARGE SCALE GENOMIC DNA]</scope>
    <source>
        <strain evidence="4">zg-ZUI188</strain>
    </source>
</reference>
<proteinExistence type="predicted"/>